<protein>
    <recommendedName>
        <fullName evidence="3">Guanylate cyclase domain-containing protein</fullName>
    </recommendedName>
</protein>
<sequence>MCEEVVVGDEEEEEGGAVKTGASLRRTSLDSALPPRPHSNTQRAVLMRGPRIEAGVECCGNVRAAVSPATGRMTYRGRAMNRAARLAAKAHTGQVVCSAGAWALACADMAAAGVPHLITARSLGRMQLKGIGALEAVACSWRRAGFLATAMPAIQLLGNTRTSMASYAPSVPARSPVVQPGPRQGVRSPRASILAPAALVEVGVQVQPETSDGCVQTDQGGQARP</sequence>
<proteinExistence type="predicted"/>
<feature type="compositionally biased region" description="Acidic residues" evidence="1">
    <location>
        <begin position="1"/>
        <end position="15"/>
    </location>
</feature>
<evidence type="ECO:0008006" key="3">
    <source>
        <dbReference type="Google" id="ProtNLM"/>
    </source>
</evidence>
<accession>A0A7S0WNZ4</accession>
<reference evidence="2" key="1">
    <citation type="submission" date="2021-01" db="EMBL/GenBank/DDBJ databases">
        <authorList>
            <person name="Corre E."/>
            <person name="Pelletier E."/>
            <person name="Niang G."/>
            <person name="Scheremetjew M."/>
            <person name="Finn R."/>
            <person name="Kale V."/>
            <person name="Holt S."/>
            <person name="Cochrane G."/>
            <person name="Meng A."/>
            <person name="Brown T."/>
            <person name="Cohen L."/>
        </authorList>
    </citation>
    <scope>NUCLEOTIDE SEQUENCE</scope>
    <source>
        <strain evidence="2">SAG 11-49</strain>
    </source>
</reference>
<dbReference type="InterPro" id="IPR029787">
    <property type="entry name" value="Nucleotide_cyclase"/>
</dbReference>
<gene>
    <name evidence="2" type="ORF">CLEI1391_LOCUS6726</name>
</gene>
<organism evidence="2">
    <name type="scientific">Chlamydomonas leiostraca</name>
    <dbReference type="NCBI Taxonomy" id="1034604"/>
    <lineage>
        <taxon>Eukaryota</taxon>
        <taxon>Viridiplantae</taxon>
        <taxon>Chlorophyta</taxon>
        <taxon>core chlorophytes</taxon>
        <taxon>Chlorophyceae</taxon>
        <taxon>CS clade</taxon>
        <taxon>Chlamydomonadales</taxon>
        <taxon>Chlamydomonadaceae</taxon>
        <taxon>Chlamydomonas</taxon>
    </lineage>
</organism>
<evidence type="ECO:0000256" key="1">
    <source>
        <dbReference type="SAM" id="MobiDB-lite"/>
    </source>
</evidence>
<dbReference type="Gene3D" id="3.30.70.1230">
    <property type="entry name" value="Nucleotide cyclase"/>
    <property type="match status" value="1"/>
</dbReference>
<name>A0A7S0WNZ4_9CHLO</name>
<feature type="region of interest" description="Disordered" evidence="1">
    <location>
        <begin position="1"/>
        <end position="22"/>
    </location>
</feature>
<dbReference type="SUPFAM" id="SSF55073">
    <property type="entry name" value="Nucleotide cyclase"/>
    <property type="match status" value="1"/>
</dbReference>
<dbReference type="AlphaFoldDB" id="A0A7S0WNZ4"/>
<evidence type="ECO:0000313" key="2">
    <source>
        <dbReference type="EMBL" id="CAD8675117.1"/>
    </source>
</evidence>
<dbReference type="EMBL" id="HBFB01011885">
    <property type="protein sequence ID" value="CAD8675117.1"/>
    <property type="molecule type" value="Transcribed_RNA"/>
</dbReference>